<evidence type="ECO:0000313" key="1">
    <source>
        <dbReference type="EMBL" id="CAG8455134.1"/>
    </source>
</evidence>
<organism evidence="1 2">
    <name type="scientific">Acaulospora colombiana</name>
    <dbReference type="NCBI Taxonomy" id="27376"/>
    <lineage>
        <taxon>Eukaryota</taxon>
        <taxon>Fungi</taxon>
        <taxon>Fungi incertae sedis</taxon>
        <taxon>Mucoromycota</taxon>
        <taxon>Glomeromycotina</taxon>
        <taxon>Glomeromycetes</taxon>
        <taxon>Diversisporales</taxon>
        <taxon>Acaulosporaceae</taxon>
        <taxon>Acaulospora</taxon>
    </lineage>
</organism>
<sequence>MNLRSLTPLYNDRYNSNKASTSSNNNHIHYKHKNRMNFSLQ</sequence>
<comment type="caution">
    <text evidence="1">The sequence shown here is derived from an EMBL/GenBank/DDBJ whole genome shotgun (WGS) entry which is preliminary data.</text>
</comment>
<protein>
    <submittedName>
        <fullName evidence="1">16900_t:CDS:1</fullName>
    </submittedName>
</protein>
<reference evidence="1" key="1">
    <citation type="submission" date="2021-06" db="EMBL/GenBank/DDBJ databases">
        <authorList>
            <person name="Kallberg Y."/>
            <person name="Tangrot J."/>
            <person name="Rosling A."/>
        </authorList>
    </citation>
    <scope>NUCLEOTIDE SEQUENCE</scope>
    <source>
        <strain evidence="1">CL356</strain>
    </source>
</reference>
<keyword evidence="2" id="KW-1185">Reference proteome</keyword>
<name>A0ACA9K6F6_9GLOM</name>
<dbReference type="Proteomes" id="UP000789525">
    <property type="component" value="Unassembled WGS sequence"/>
</dbReference>
<gene>
    <name evidence="1" type="ORF">ACOLOM_LOCUS931</name>
</gene>
<evidence type="ECO:0000313" key="2">
    <source>
        <dbReference type="Proteomes" id="UP000789525"/>
    </source>
</evidence>
<accession>A0ACA9K6F6</accession>
<dbReference type="EMBL" id="CAJVPT010001032">
    <property type="protein sequence ID" value="CAG8455134.1"/>
    <property type="molecule type" value="Genomic_DNA"/>
</dbReference>
<proteinExistence type="predicted"/>